<comment type="caution">
    <text evidence="6">The sequence shown here is derived from an EMBL/GenBank/DDBJ whole genome shotgun (WGS) entry which is preliminary data.</text>
</comment>
<keyword evidence="7" id="KW-1185">Reference proteome</keyword>
<sequence>MRITAATAKSIVEAGITVMGHVGLTPQAISVLGGFRPHGLKQFRLAIAAFMGRARGGRASFEADRVVMSGGATRANETLMCLSC</sequence>
<name>A0ABD1AWQ1_CARAN</name>
<evidence type="ECO:0000256" key="2">
    <source>
        <dbReference type="ARBA" id="ARBA00008676"/>
    </source>
</evidence>
<keyword evidence="4" id="KW-0808">Transferase</keyword>
<evidence type="ECO:0000256" key="1">
    <source>
        <dbReference type="ARBA" id="ARBA00005033"/>
    </source>
</evidence>
<dbReference type="InterPro" id="IPR040442">
    <property type="entry name" value="Pyrv_kinase-like_dom_sf"/>
</dbReference>
<dbReference type="InterPro" id="IPR015813">
    <property type="entry name" value="Pyrv/PenolPyrv_kinase-like_dom"/>
</dbReference>
<evidence type="ECO:0000256" key="3">
    <source>
        <dbReference type="ARBA" id="ARBA00012618"/>
    </source>
</evidence>
<dbReference type="SUPFAM" id="SSF53383">
    <property type="entry name" value="PLP-dependent transferases"/>
    <property type="match status" value="1"/>
</dbReference>
<proteinExistence type="inferred from homology"/>
<comment type="similarity">
    <text evidence="2">Belongs to the PanB family.</text>
</comment>
<gene>
    <name evidence="6" type="ORF">V5N11_022778</name>
</gene>
<dbReference type="PANTHER" id="PTHR20881">
    <property type="entry name" value="3-METHYL-2-OXOBUTANOATE HYDROXYMETHYLTRANSFERASE"/>
    <property type="match status" value="1"/>
</dbReference>
<comment type="catalytic activity">
    <reaction evidence="5">
        <text>(6R)-5,10-methylene-5,6,7,8-tetrahydrofolate + 3-methyl-2-oxobutanoate + H2O = 2-dehydropantoate + (6S)-5,6,7,8-tetrahydrofolate</text>
        <dbReference type="Rhea" id="RHEA:11824"/>
        <dbReference type="ChEBI" id="CHEBI:11561"/>
        <dbReference type="ChEBI" id="CHEBI:11851"/>
        <dbReference type="ChEBI" id="CHEBI:15377"/>
        <dbReference type="ChEBI" id="CHEBI:15636"/>
        <dbReference type="ChEBI" id="CHEBI:57453"/>
        <dbReference type="EC" id="2.1.2.11"/>
    </reaction>
</comment>
<dbReference type="EMBL" id="JBANAX010000382">
    <property type="protein sequence ID" value="KAL1211181.1"/>
    <property type="molecule type" value="Genomic_DNA"/>
</dbReference>
<organism evidence="6 7">
    <name type="scientific">Cardamine amara subsp. amara</name>
    <dbReference type="NCBI Taxonomy" id="228776"/>
    <lineage>
        <taxon>Eukaryota</taxon>
        <taxon>Viridiplantae</taxon>
        <taxon>Streptophyta</taxon>
        <taxon>Embryophyta</taxon>
        <taxon>Tracheophyta</taxon>
        <taxon>Spermatophyta</taxon>
        <taxon>Magnoliopsida</taxon>
        <taxon>eudicotyledons</taxon>
        <taxon>Gunneridae</taxon>
        <taxon>Pentapetalae</taxon>
        <taxon>rosids</taxon>
        <taxon>malvids</taxon>
        <taxon>Brassicales</taxon>
        <taxon>Brassicaceae</taxon>
        <taxon>Cardamineae</taxon>
        <taxon>Cardamine</taxon>
    </lineage>
</organism>
<evidence type="ECO:0000256" key="4">
    <source>
        <dbReference type="ARBA" id="ARBA00022679"/>
    </source>
</evidence>
<dbReference type="Proteomes" id="UP001558713">
    <property type="component" value="Unassembled WGS sequence"/>
</dbReference>
<dbReference type="InterPro" id="IPR015424">
    <property type="entry name" value="PyrdxlP-dep_Trfase"/>
</dbReference>
<dbReference type="AlphaFoldDB" id="A0ABD1AWQ1"/>
<dbReference type="Gene3D" id="3.20.20.60">
    <property type="entry name" value="Phosphoenolpyruvate-binding domains"/>
    <property type="match status" value="1"/>
</dbReference>
<evidence type="ECO:0000313" key="7">
    <source>
        <dbReference type="Proteomes" id="UP001558713"/>
    </source>
</evidence>
<dbReference type="GO" id="GO:0003864">
    <property type="term" value="F:3-methyl-2-oxobutanoate hydroxymethyltransferase activity"/>
    <property type="evidence" value="ECO:0007669"/>
    <property type="project" value="UniProtKB-EC"/>
</dbReference>
<reference evidence="6 7" key="1">
    <citation type="submission" date="2024-04" db="EMBL/GenBank/DDBJ databases">
        <title>Genome assembly C_amara_ONT_v2.</title>
        <authorList>
            <person name="Yant L."/>
            <person name="Moore C."/>
            <person name="Slenker M."/>
        </authorList>
    </citation>
    <scope>NUCLEOTIDE SEQUENCE [LARGE SCALE GENOMIC DNA]</scope>
    <source>
        <tissue evidence="6">Leaf</tissue>
    </source>
</reference>
<dbReference type="SUPFAM" id="SSF51621">
    <property type="entry name" value="Phosphoenolpyruvate/pyruvate domain"/>
    <property type="match status" value="1"/>
</dbReference>
<accession>A0ABD1AWQ1</accession>
<comment type="pathway">
    <text evidence="1">Cofactor biosynthesis; (R)-pantothenate biosynthesis; (R)-pantoate from 3-methyl-2-oxobutanoate: step 1/2.</text>
</comment>
<protein>
    <recommendedName>
        <fullName evidence="3">3-methyl-2-oxobutanoate hydroxymethyltransferase</fullName>
        <ecNumber evidence="3">2.1.2.11</ecNumber>
    </recommendedName>
</protein>
<evidence type="ECO:0000313" key="6">
    <source>
        <dbReference type="EMBL" id="KAL1211181.1"/>
    </source>
</evidence>
<dbReference type="Pfam" id="PF02548">
    <property type="entry name" value="Pantoate_transf"/>
    <property type="match status" value="1"/>
</dbReference>
<dbReference type="EC" id="2.1.2.11" evidence="3"/>
<dbReference type="InterPro" id="IPR003700">
    <property type="entry name" value="Pantoate_hydroxy_MeTrfase"/>
</dbReference>
<evidence type="ECO:0000256" key="5">
    <source>
        <dbReference type="ARBA" id="ARBA00049172"/>
    </source>
</evidence>
<dbReference type="PANTHER" id="PTHR20881:SF0">
    <property type="entry name" value="3-METHYL-2-OXOBUTANOATE HYDROXYMETHYLTRANSFERASE"/>
    <property type="match status" value="1"/>
</dbReference>